<proteinExistence type="predicted"/>
<reference evidence="3" key="1">
    <citation type="journal article" date="2018" name="Int. J. Syst. Evol. Microbiol.">
        <title>Neptunicella marina gen. nov., sp. nov., isolated from surface seawater.</title>
        <authorList>
            <person name="Liu X."/>
            <person name="Lai Q."/>
            <person name="Du Y."/>
            <person name="Zhang X."/>
            <person name="Liu Z."/>
            <person name="Sun F."/>
            <person name="Shao Z."/>
        </authorList>
    </citation>
    <scope>NUCLEOTIDE SEQUENCE</scope>
    <source>
        <strain evidence="3">S27-2</strain>
    </source>
</reference>
<evidence type="ECO:0000259" key="2">
    <source>
        <dbReference type="Pfam" id="PF12695"/>
    </source>
</evidence>
<protein>
    <recommendedName>
        <fullName evidence="2">Alpha/beta hydrolase fold-5 domain-containing protein</fullName>
    </recommendedName>
</protein>
<dbReference type="AlphaFoldDB" id="A0A8J6IQS5"/>
<comment type="caution">
    <text evidence="3">The sequence shown here is derived from an EMBL/GenBank/DDBJ whole genome shotgun (WGS) entry which is preliminary data.</text>
</comment>
<feature type="domain" description="Alpha/beta hydrolase fold-5" evidence="2">
    <location>
        <begin position="99"/>
        <end position="268"/>
    </location>
</feature>
<dbReference type="InterPro" id="IPR029059">
    <property type="entry name" value="AB_hydrolase_5"/>
</dbReference>
<evidence type="ECO:0000313" key="3">
    <source>
        <dbReference type="EMBL" id="MBC3764794.1"/>
    </source>
</evidence>
<keyword evidence="1" id="KW-1133">Transmembrane helix</keyword>
<keyword evidence="1" id="KW-0472">Membrane</keyword>
<gene>
    <name evidence="3" type="ORF">H8B19_02825</name>
</gene>
<dbReference type="InterPro" id="IPR029058">
    <property type="entry name" value="AB_hydrolase_fold"/>
</dbReference>
<dbReference type="Proteomes" id="UP000601768">
    <property type="component" value="Unassembled WGS sequence"/>
</dbReference>
<dbReference type="GO" id="GO:0016787">
    <property type="term" value="F:hydrolase activity"/>
    <property type="evidence" value="ECO:0007669"/>
    <property type="project" value="InterPro"/>
</dbReference>
<sequence>MQPDIGKLQTFWQSVENRSNVRQLDKEFIMSAAMRKKTFRRYLRLFFILWAVVSVTYLANSVRTQGVSDTLLASTDRVDVINTNNQLFFMPGQTQSSALIFICGSGITPEAYAPLLHPVAELGYPVFIVGLPWRFAPLDSHKQQALKYLDTILKHHTDISRWVIAGHSLGGALTAQFAAKPHSENLSYVLIGTTHPKQQDLSHLQAEVSKVFATQDGIAPADKILLNRKLLPASTHWIRIDGGNHSQFGHYGHQLFDGHATISREQQQQMTRDTLIAQLMGV</sequence>
<dbReference type="RefSeq" id="WP_186505271.1">
    <property type="nucleotide sequence ID" value="NZ_JACNEP010000002.1"/>
</dbReference>
<keyword evidence="1" id="KW-0812">Transmembrane</keyword>
<dbReference type="Gene3D" id="3.40.50.1820">
    <property type="entry name" value="alpha/beta hydrolase"/>
    <property type="match status" value="1"/>
</dbReference>
<feature type="transmembrane region" description="Helical" evidence="1">
    <location>
        <begin position="42"/>
        <end position="59"/>
    </location>
</feature>
<organism evidence="3 4">
    <name type="scientific">Neptunicella marina</name>
    <dbReference type="NCBI Taxonomy" id="2125989"/>
    <lineage>
        <taxon>Bacteria</taxon>
        <taxon>Pseudomonadati</taxon>
        <taxon>Pseudomonadota</taxon>
        <taxon>Gammaproteobacteria</taxon>
        <taxon>Alteromonadales</taxon>
        <taxon>Alteromonadaceae</taxon>
        <taxon>Neptunicella</taxon>
    </lineage>
</organism>
<evidence type="ECO:0000313" key="4">
    <source>
        <dbReference type="Proteomes" id="UP000601768"/>
    </source>
</evidence>
<name>A0A8J6IQS5_9ALTE</name>
<reference evidence="3" key="2">
    <citation type="submission" date="2020-08" db="EMBL/GenBank/DDBJ databases">
        <authorList>
            <person name="Lai Q."/>
        </authorList>
    </citation>
    <scope>NUCLEOTIDE SEQUENCE</scope>
    <source>
        <strain evidence="3">S27-2</strain>
    </source>
</reference>
<evidence type="ECO:0000256" key="1">
    <source>
        <dbReference type="SAM" id="Phobius"/>
    </source>
</evidence>
<dbReference type="Pfam" id="PF12695">
    <property type="entry name" value="Abhydrolase_5"/>
    <property type="match status" value="1"/>
</dbReference>
<keyword evidence="4" id="KW-1185">Reference proteome</keyword>
<dbReference type="SUPFAM" id="SSF53474">
    <property type="entry name" value="alpha/beta-Hydrolases"/>
    <property type="match status" value="1"/>
</dbReference>
<dbReference type="EMBL" id="JACNEP010000002">
    <property type="protein sequence ID" value="MBC3764794.1"/>
    <property type="molecule type" value="Genomic_DNA"/>
</dbReference>
<accession>A0A8J6IQS5</accession>